<reference evidence="2 3" key="1">
    <citation type="submission" date="2019-11" db="EMBL/GenBank/DDBJ databases">
        <authorList>
            <person name="Criscuolo A."/>
        </authorList>
    </citation>
    <scope>NUCLEOTIDE SEQUENCE [LARGE SCALE GENOMIC DNA]</scope>
    <source>
        <strain evidence="2">CIP111667</strain>
    </source>
</reference>
<feature type="compositionally biased region" description="Low complexity" evidence="1">
    <location>
        <begin position="59"/>
        <end position="75"/>
    </location>
</feature>
<organism evidence="2 3">
    <name type="scientific">Occultella aeris</name>
    <dbReference type="NCBI Taxonomy" id="2761496"/>
    <lineage>
        <taxon>Bacteria</taxon>
        <taxon>Bacillati</taxon>
        <taxon>Actinomycetota</taxon>
        <taxon>Actinomycetes</taxon>
        <taxon>Micrococcales</taxon>
        <taxon>Ruaniaceae</taxon>
        <taxon>Occultella</taxon>
    </lineage>
</organism>
<keyword evidence="3" id="KW-1185">Reference proteome</keyword>
<protein>
    <recommendedName>
        <fullName evidence="4">HNH nuclease domain-containing protein</fullName>
    </recommendedName>
</protein>
<dbReference type="AlphaFoldDB" id="A0A7M4DT88"/>
<dbReference type="Proteomes" id="UP000419743">
    <property type="component" value="Unassembled WGS sequence"/>
</dbReference>
<dbReference type="CDD" id="cd00085">
    <property type="entry name" value="HNHc"/>
    <property type="match status" value="1"/>
</dbReference>
<sequence>MRPHLGVLISYPEFLDLITTTQTAPAGTDGTGDKEPAADETAEGPEPGAQGAEAPEVPGAPGVAEADEAAGAAADEPPDAAEVDGSTAPPRPITEPLPGLDRTTTDPAQRSPRNSGTPITADQGATPASETGIPAEAPTRPSMPTGPDAPRTTDPSSDPDASTQTPTPTSATTRGTGANEPGASTEAPAPSSAPTGATTGPARDTSAPAEAPNPPRAPEGTGLPEGQSETVGPLGQPTAGTNGPAVLDVNGTAAPDINGITLPSTDVPGTDSTALPGTDGTALPGTAVAGTDRTAVPSAGRDWAVLLAAGPATFIDNTGPVPRDLLDRIIGCAGETYRIIFGPDNEILNHGRAHRLFTAAQRRAVIARDRHCIYHDCTAPPEHCETHHGTRDWADGGNTDLHDAALVCRYHHHLIHTHNITMLRRNGTWHFYKPDGTEILPTRNPWN</sequence>
<dbReference type="EMBL" id="CACRYJ010000071">
    <property type="protein sequence ID" value="VZO40682.1"/>
    <property type="molecule type" value="Genomic_DNA"/>
</dbReference>
<evidence type="ECO:0000256" key="1">
    <source>
        <dbReference type="SAM" id="MobiDB-lite"/>
    </source>
</evidence>
<accession>A0A7M4DT88</accession>
<name>A0A7M4DT88_9MICO</name>
<proteinExistence type="predicted"/>
<gene>
    <name evidence="2" type="ORF">HALOF300_05390</name>
</gene>
<dbReference type="InterPro" id="IPR003615">
    <property type="entry name" value="HNH_nuc"/>
</dbReference>
<evidence type="ECO:0000313" key="3">
    <source>
        <dbReference type="Proteomes" id="UP000419743"/>
    </source>
</evidence>
<evidence type="ECO:0008006" key="4">
    <source>
        <dbReference type="Google" id="ProtNLM"/>
    </source>
</evidence>
<comment type="caution">
    <text evidence="2">The sequence shown here is derived from an EMBL/GenBank/DDBJ whole genome shotgun (WGS) entry which is preliminary data.</text>
</comment>
<evidence type="ECO:0000313" key="2">
    <source>
        <dbReference type="EMBL" id="VZO40682.1"/>
    </source>
</evidence>
<feature type="compositionally biased region" description="Polar residues" evidence="1">
    <location>
        <begin position="105"/>
        <end position="120"/>
    </location>
</feature>
<feature type="region of interest" description="Disordered" evidence="1">
    <location>
        <begin position="22"/>
        <end position="252"/>
    </location>
</feature>
<feature type="compositionally biased region" description="Low complexity" evidence="1">
    <location>
        <begin position="148"/>
        <end position="210"/>
    </location>
</feature>